<evidence type="ECO:0008006" key="3">
    <source>
        <dbReference type="Google" id="ProtNLM"/>
    </source>
</evidence>
<reference evidence="1" key="1">
    <citation type="journal article" date="2014" name="Int. J. Syst. Evol. Microbiol.">
        <title>Complete genome sequence of Corynebacterium casei LMG S-19264T (=DSM 44701T), isolated from a smear-ripened cheese.</title>
        <authorList>
            <consortium name="US DOE Joint Genome Institute (JGI-PGF)"/>
            <person name="Walter F."/>
            <person name="Albersmeier A."/>
            <person name="Kalinowski J."/>
            <person name="Ruckert C."/>
        </authorList>
    </citation>
    <scope>NUCLEOTIDE SEQUENCE</scope>
    <source>
        <strain evidence="1">CCM 7897</strain>
    </source>
</reference>
<organism evidence="1 2">
    <name type="scientific">Azorhizobium oxalatiphilum</name>
    <dbReference type="NCBI Taxonomy" id="980631"/>
    <lineage>
        <taxon>Bacteria</taxon>
        <taxon>Pseudomonadati</taxon>
        <taxon>Pseudomonadota</taxon>
        <taxon>Alphaproteobacteria</taxon>
        <taxon>Hyphomicrobiales</taxon>
        <taxon>Xanthobacteraceae</taxon>
        <taxon>Azorhizobium</taxon>
    </lineage>
</organism>
<dbReference type="EMBL" id="BMCT01000001">
    <property type="protein sequence ID" value="GGF56613.1"/>
    <property type="molecule type" value="Genomic_DNA"/>
</dbReference>
<sequence length="179" mass="19807">MTVQTTFDATDFLRVARIFERLPPDIQAVAFRRAAGRTRSVVERNFARFSALHIKVPQKHVKARMRSSLSGGDVTLVVRSTNIPLNEIGAQQRGYGVHVRGRGRYEGAFIPKASAKRAAGLVLKRIGERRLPTEMLFGPNPANAVDRTPAGYEDMLSEIARGEFASVILQQVTYLLSKG</sequence>
<dbReference type="Proteomes" id="UP000606044">
    <property type="component" value="Unassembled WGS sequence"/>
</dbReference>
<dbReference type="RefSeq" id="WP_188576847.1">
    <property type="nucleotide sequence ID" value="NZ_BMCT01000001.1"/>
</dbReference>
<accession>A0A917BTA1</accession>
<protein>
    <recommendedName>
        <fullName evidence="3">Minor tail protein</fullName>
    </recommendedName>
</protein>
<name>A0A917BTA1_9HYPH</name>
<dbReference type="AlphaFoldDB" id="A0A917BTA1"/>
<proteinExistence type="predicted"/>
<evidence type="ECO:0000313" key="1">
    <source>
        <dbReference type="EMBL" id="GGF56613.1"/>
    </source>
</evidence>
<comment type="caution">
    <text evidence="1">The sequence shown here is derived from an EMBL/GenBank/DDBJ whole genome shotgun (WGS) entry which is preliminary data.</text>
</comment>
<evidence type="ECO:0000313" key="2">
    <source>
        <dbReference type="Proteomes" id="UP000606044"/>
    </source>
</evidence>
<gene>
    <name evidence="1" type="ORF">GCM10007301_15370</name>
</gene>
<reference evidence="1" key="2">
    <citation type="submission" date="2020-09" db="EMBL/GenBank/DDBJ databases">
        <authorList>
            <person name="Sun Q."/>
            <person name="Sedlacek I."/>
        </authorList>
    </citation>
    <scope>NUCLEOTIDE SEQUENCE</scope>
    <source>
        <strain evidence="1">CCM 7897</strain>
    </source>
</reference>
<keyword evidence="2" id="KW-1185">Reference proteome</keyword>